<dbReference type="RefSeq" id="WP_205358190.1">
    <property type="nucleotide sequence ID" value="NZ_JADKYB010000008.1"/>
</dbReference>
<dbReference type="Pfam" id="PF02746">
    <property type="entry name" value="MR_MLE_N"/>
    <property type="match status" value="1"/>
</dbReference>
<evidence type="ECO:0000313" key="6">
    <source>
        <dbReference type="Proteomes" id="UP000749040"/>
    </source>
</evidence>
<organism evidence="5 6">
    <name type="scientific">Actinacidiphila acididurans</name>
    <dbReference type="NCBI Taxonomy" id="2784346"/>
    <lineage>
        <taxon>Bacteria</taxon>
        <taxon>Bacillati</taxon>
        <taxon>Actinomycetota</taxon>
        <taxon>Actinomycetes</taxon>
        <taxon>Kitasatosporales</taxon>
        <taxon>Streptomycetaceae</taxon>
        <taxon>Actinacidiphila</taxon>
    </lineage>
</organism>
<keyword evidence="6" id="KW-1185">Reference proteome</keyword>
<dbReference type="InterPro" id="IPR013342">
    <property type="entry name" value="Mandelate_racemase_C"/>
</dbReference>
<dbReference type="Gene3D" id="3.20.20.120">
    <property type="entry name" value="Enolase-like C-terminal domain"/>
    <property type="match status" value="1"/>
</dbReference>
<evidence type="ECO:0000259" key="4">
    <source>
        <dbReference type="SMART" id="SM00922"/>
    </source>
</evidence>
<feature type="domain" description="Mandelate racemase/muconate lactonizing enzyme C-terminal" evidence="4">
    <location>
        <begin position="144"/>
        <end position="240"/>
    </location>
</feature>
<name>A0ABS2TSN7_9ACTN</name>
<sequence>MHITHVETFRIPLPGPRPPFAWRKGLLGSSPDGEAAVLRIGTDTGATGVALATRPGMAAAVEDIADRVLRAELTGKDPLQRELLWHRVWELDRTEEFPLPVLGLVDIALWDLAGRIADRPVWQLLGGFRTKIPAYASTVTFRDIPEFLDVATACLELGYQAVKLHAFGDARADAELGRRLREHVGDDVPLMYDGSAGFDLPDAVLLGRALHDAGFLWYEEPMREFSVTAYARLARAVDIPLLVAETSDGAHMNTADFIAAGAATFGVRASASTRGGITGAMRTAHLADSFRLRAEVLGDEIPSRHLSMAISNTTYYESLITSTDVRKKPEIDGEGYVHAPVGPGIALPAGLDYPAALLPYVETAEPSA</sequence>
<dbReference type="SMART" id="SM00922">
    <property type="entry name" value="MR_MLE"/>
    <property type="match status" value="1"/>
</dbReference>
<evidence type="ECO:0000313" key="5">
    <source>
        <dbReference type="EMBL" id="MBM9506349.1"/>
    </source>
</evidence>
<protein>
    <submittedName>
        <fullName evidence="5">Racemase</fullName>
    </submittedName>
</protein>
<dbReference type="InterPro" id="IPR036849">
    <property type="entry name" value="Enolase-like_C_sf"/>
</dbReference>
<dbReference type="PANTHER" id="PTHR13794:SF58">
    <property type="entry name" value="MITOCHONDRIAL ENOLASE SUPERFAMILY MEMBER 1"/>
    <property type="match status" value="1"/>
</dbReference>
<evidence type="ECO:0000256" key="3">
    <source>
        <dbReference type="ARBA" id="ARBA00022842"/>
    </source>
</evidence>
<keyword evidence="2" id="KW-0479">Metal-binding</keyword>
<dbReference type="InterPro" id="IPR029017">
    <property type="entry name" value="Enolase-like_N"/>
</dbReference>
<gene>
    <name evidence="5" type="ORF">ITX44_17675</name>
</gene>
<proteinExistence type="predicted"/>
<evidence type="ECO:0000256" key="1">
    <source>
        <dbReference type="ARBA" id="ARBA00001946"/>
    </source>
</evidence>
<dbReference type="Pfam" id="PF13378">
    <property type="entry name" value="MR_MLE_C"/>
    <property type="match status" value="1"/>
</dbReference>
<dbReference type="EMBL" id="JADKYB010000008">
    <property type="protein sequence ID" value="MBM9506349.1"/>
    <property type="molecule type" value="Genomic_DNA"/>
</dbReference>
<evidence type="ECO:0000256" key="2">
    <source>
        <dbReference type="ARBA" id="ARBA00022723"/>
    </source>
</evidence>
<dbReference type="Proteomes" id="UP000749040">
    <property type="component" value="Unassembled WGS sequence"/>
</dbReference>
<comment type="caution">
    <text evidence="5">The sequence shown here is derived from an EMBL/GenBank/DDBJ whole genome shotgun (WGS) entry which is preliminary data.</text>
</comment>
<dbReference type="Gene3D" id="3.30.390.10">
    <property type="entry name" value="Enolase-like, N-terminal domain"/>
    <property type="match status" value="1"/>
</dbReference>
<dbReference type="SFLD" id="SFLDS00001">
    <property type="entry name" value="Enolase"/>
    <property type="match status" value="1"/>
</dbReference>
<dbReference type="PANTHER" id="PTHR13794">
    <property type="entry name" value="ENOLASE SUPERFAMILY, MANDELATE RACEMASE"/>
    <property type="match status" value="1"/>
</dbReference>
<reference evidence="5 6" key="1">
    <citation type="submission" date="2021-01" db="EMBL/GenBank/DDBJ databases">
        <title>Streptomyces acididurans sp. nov., isolated from a peat swamp forest soil.</title>
        <authorList>
            <person name="Chantavorakit T."/>
            <person name="Duangmal K."/>
        </authorList>
    </citation>
    <scope>NUCLEOTIDE SEQUENCE [LARGE SCALE GENOMIC DNA]</scope>
    <source>
        <strain evidence="5 6">KK5PA1</strain>
    </source>
</reference>
<comment type="cofactor">
    <cofactor evidence="1">
        <name>Mg(2+)</name>
        <dbReference type="ChEBI" id="CHEBI:18420"/>
    </cofactor>
</comment>
<dbReference type="InterPro" id="IPR029065">
    <property type="entry name" value="Enolase_C-like"/>
</dbReference>
<dbReference type="InterPro" id="IPR013341">
    <property type="entry name" value="Mandelate_racemase_N_dom"/>
</dbReference>
<dbReference type="SUPFAM" id="SSF54826">
    <property type="entry name" value="Enolase N-terminal domain-like"/>
    <property type="match status" value="1"/>
</dbReference>
<dbReference type="SUPFAM" id="SSF51604">
    <property type="entry name" value="Enolase C-terminal domain-like"/>
    <property type="match status" value="1"/>
</dbReference>
<dbReference type="InterPro" id="IPR046945">
    <property type="entry name" value="RHMD-like"/>
</dbReference>
<accession>A0ABS2TSN7</accession>
<keyword evidence="3" id="KW-0460">Magnesium</keyword>